<comment type="caution">
    <text evidence="6">The sequence shown here is derived from an EMBL/GenBank/DDBJ whole genome shotgun (WGS) entry which is preliminary data.</text>
</comment>
<evidence type="ECO:0000256" key="3">
    <source>
        <dbReference type="ARBA" id="ARBA00022777"/>
    </source>
</evidence>
<reference evidence="6 7" key="1">
    <citation type="submission" date="2016-02" db="EMBL/GenBank/DDBJ databases">
        <title>Draft genome sequence of the strain BR 10247T Bradyrhizobium neotropicale isolated from nodules of Centrolobium paraense.</title>
        <authorList>
            <person name="Simoes-Araujo J.L."/>
            <person name="Barauna A.C."/>
            <person name="Silva K."/>
            <person name="Zilli J.E."/>
        </authorList>
    </citation>
    <scope>NUCLEOTIDE SEQUENCE [LARGE SCALE GENOMIC DNA]</scope>
    <source>
        <strain evidence="6 7">BR 10247</strain>
    </source>
</reference>
<evidence type="ECO:0000313" key="6">
    <source>
        <dbReference type="EMBL" id="OAF19646.1"/>
    </source>
</evidence>
<dbReference type="PANTHER" id="PTHR37419">
    <property type="entry name" value="SERINE/THREONINE-PROTEIN KINASE TOXIN HIPA"/>
    <property type="match status" value="1"/>
</dbReference>
<dbReference type="PANTHER" id="PTHR37419:SF1">
    <property type="entry name" value="SERINE_THREONINE-PROTEIN KINASE TOXIN HIPA"/>
    <property type="match status" value="1"/>
</dbReference>
<organism evidence="6 7">
    <name type="scientific">Bradyrhizobium neotropicale</name>
    <dbReference type="NCBI Taxonomy" id="1497615"/>
    <lineage>
        <taxon>Bacteria</taxon>
        <taxon>Pseudomonadati</taxon>
        <taxon>Pseudomonadota</taxon>
        <taxon>Alphaproteobacteria</taxon>
        <taxon>Hyphomicrobiales</taxon>
        <taxon>Nitrobacteraceae</taxon>
        <taxon>Bradyrhizobium</taxon>
    </lineage>
</organism>
<dbReference type="InterPro" id="IPR052028">
    <property type="entry name" value="HipA_Ser/Thr_kinase"/>
</dbReference>
<dbReference type="GO" id="GO:0004674">
    <property type="term" value="F:protein serine/threonine kinase activity"/>
    <property type="evidence" value="ECO:0007669"/>
    <property type="project" value="TreeGrafter"/>
</dbReference>
<keyword evidence="2" id="KW-0808">Transferase</keyword>
<dbReference type="NCBIfam" id="TIGR03071">
    <property type="entry name" value="couple_hipA"/>
    <property type="match status" value="1"/>
</dbReference>
<accession>A0A176ZIP2</accession>
<evidence type="ECO:0000259" key="4">
    <source>
        <dbReference type="Pfam" id="PF07804"/>
    </source>
</evidence>
<dbReference type="InterPro" id="IPR017508">
    <property type="entry name" value="HipA_N1"/>
</dbReference>
<evidence type="ECO:0000313" key="7">
    <source>
        <dbReference type="Proteomes" id="UP000077173"/>
    </source>
</evidence>
<keyword evidence="7" id="KW-1185">Reference proteome</keyword>
<name>A0A176ZIP2_9BRAD</name>
<dbReference type="GO" id="GO:0005829">
    <property type="term" value="C:cytosol"/>
    <property type="evidence" value="ECO:0007669"/>
    <property type="project" value="TreeGrafter"/>
</dbReference>
<comment type="similarity">
    <text evidence="1">Belongs to the HipA Ser/Thr kinase family.</text>
</comment>
<evidence type="ECO:0000259" key="5">
    <source>
        <dbReference type="Pfam" id="PF13657"/>
    </source>
</evidence>
<keyword evidence="3 6" id="KW-0418">Kinase</keyword>
<dbReference type="AlphaFoldDB" id="A0A176ZIP2"/>
<dbReference type="RefSeq" id="WP_063676547.1">
    <property type="nucleotide sequence ID" value="NZ_LSEF01000023.1"/>
</dbReference>
<evidence type="ECO:0000256" key="1">
    <source>
        <dbReference type="ARBA" id="ARBA00010164"/>
    </source>
</evidence>
<gene>
    <name evidence="6" type="ORF">AXW67_36175</name>
</gene>
<feature type="domain" description="HipA N-terminal subdomain 1" evidence="5">
    <location>
        <begin position="7"/>
        <end position="111"/>
    </location>
</feature>
<sequence>MPDVSVLDVHLYGSPIATLTLVQGDRTLLAFNQSYVDDDNRPTLSLSFKDQFGKLLTAFRPYQTVLPPFFSNLLPEGPLRRYLAERAGVKQTHEFFLLWMLGRDLPGALSVHPAQAEGLPPQVEEDLTADERHNMLRFSLAGVQLKFSALKDDQKNGGLTIPVEGVGGSWVVKLPSHQYPGVPENEYSMMTIAKAMGMDVPELQLINVDAIKGLPDGIGELKGQALAVRRFDRTDDGPIQMEDFAQVFAVAPDEKYDHASYRNIARVLGIETGDAGVAEFIRRLVFSTLIGNTDMHLKNWSLIYPDRRTPILSPAYDLLSTIPYIADDKMALNYSRTKKMIEFSTDELKHLAAKARLTEKLVLDTASETVANFKEIWSKEKSTLPLARKVVDIVDAHAATIPIYSGL</sequence>
<dbReference type="Proteomes" id="UP000077173">
    <property type="component" value="Unassembled WGS sequence"/>
</dbReference>
<proteinExistence type="inferred from homology"/>
<feature type="domain" description="HipA-like C-terminal" evidence="4">
    <location>
        <begin position="138"/>
        <end position="377"/>
    </location>
</feature>
<dbReference type="Pfam" id="PF13657">
    <property type="entry name" value="Couple_hipA"/>
    <property type="match status" value="1"/>
</dbReference>
<protein>
    <submittedName>
        <fullName evidence="6">Kinase</fullName>
    </submittedName>
</protein>
<dbReference type="Pfam" id="PF07804">
    <property type="entry name" value="HipA_C"/>
    <property type="match status" value="1"/>
</dbReference>
<dbReference type="Gene3D" id="1.10.1070.20">
    <property type="match status" value="1"/>
</dbReference>
<dbReference type="InterPro" id="IPR012893">
    <property type="entry name" value="HipA-like_C"/>
</dbReference>
<dbReference type="EMBL" id="LSEF01000023">
    <property type="protein sequence ID" value="OAF19646.1"/>
    <property type="molecule type" value="Genomic_DNA"/>
</dbReference>
<evidence type="ECO:0000256" key="2">
    <source>
        <dbReference type="ARBA" id="ARBA00022679"/>
    </source>
</evidence>